<keyword evidence="4 6" id="KW-0289">Folate biosynthesis</keyword>
<dbReference type="InterPro" id="IPR006157">
    <property type="entry name" value="FolB_dom"/>
</dbReference>
<dbReference type="SUPFAM" id="SSF55620">
    <property type="entry name" value="Tetrahydrobiopterin biosynthesis enzymes-like"/>
    <property type="match status" value="1"/>
</dbReference>
<proteinExistence type="inferred from homology"/>
<dbReference type="AlphaFoldDB" id="A0A098L9K9"/>
<keyword evidence="5 6" id="KW-0456">Lyase</keyword>
<evidence type="ECO:0000256" key="3">
    <source>
        <dbReference type="ARBA" id="ARBA00005708"/>
    </source>
</evidence>
<sequence>MKEDIEVALEGLEFFAYHGLYEEETKTGNRFIVDVKVNYPKINYLSDDISEVVDYVKLFQIVKLEMEVPSKLLEVVAQKIVDAIFNLYPNITSAEATVSKMNPPLGSLCKKSKVTIRRIND</sequence>
<dbReference type="GO" id="GO:0046654">
    <property type="term" value="P:tetrahydrofolate biosynthetic process"/>
    <property type="evidence" value="ECO:0007669"/>
    <property type="project" value="UniProtKB-UniRule"/>
</dbReference>
<dbReference type="NCBIfam" id="TIGR00526">
    <property type="entry name" value="folB_dom"/>
    <property type="match status" value="1"/>
</dbReference>
<dbReference type="SMART" id="SM00905">
    <property type="entry name" value="FolB"/>
    <property type="match status" value="1"/>
</dbReference>
<evidence type="ECO:0000313" key="9">
    <source>
        <dbReference type="Proteomes" id="UP000030185"/>
    </source>
</evidence>
<comment type="pathway">
    <text evidence="2 6">Cofactor biosynthesis; tetrahydrofolate biosynthesis; 2-amino-4-hydroxy-6-hydroxymethyl-7,8-dihydropteridine diphosphate from 7,8-dihydroneopterin triphosphate: step 3/4.</text>
</comment>
<comment type="similarity">
    <text evidence="3 6">Belongs to the DHNA family.</text>
</comment>
<dbReference type="GO" id="GO:0005737">
    <property type="term" value="C:cytoplasm"/>
    <property type="evidence" value="ECO:0007669"/>
    <property type="project" value="TreeGrafter"/>
</dbReference>
<comment type="caution">
    <text evidence="8">The sequence shown here is derived from an EMBL/GenBank/DDBJ whole genome shotgun (WGS) entry which is preliminary data.</text>
</comment>
<dbReference type="eggNOG" id="COG1539">
    <property type="taxonomic scope" value="Bacteria"/>
</dbReference>
<evidence type="ECO:0000256" key="2">
    <source>
        <dbReference type="ARBA" id="ARBA00005013"/>
    </source>
</evidence>
<organism evidence="8 9">
    <name type="scientific">Sporocytophaga myxococcoides</name>
    <dbReference type="NCBI Taxonomy" id="153721"/>
    <lineage>
        <taxon>Bacteria</taxon>
        <taxon>Pseudomonadati</taxon>
        <taxon>Bacteroidota</taxon>
        <taxon>Cytophagia</taxon>
        <taxon>Cytophagales</taxon>
        <taxon>Cytophagaceae</taxon>
        <taxon>Sporocytophaga</taxon>
    </lineage>
</organism>
<dbReference type="GO" id="GO:0046656">
    <property type="term" value="P:folic acid biosynthetic process"/>
    <property type="evidence" value="ECO:0007669"/>
    <property type="project" value="UniProtKB-UniRule"/>
</dbReference>
<name>A0A098L9K9_9BACT</name>
<feature type="domain" description="Dihydroneopterin aldolase/epimerase" evidence="7">
    <location>
        <begin position="7"/>
        <end position="118"/>
    </location>
</feature>
<dbReference type="EC" id="4.1.2.25" evidence="6"/>
<dbReference type="RefSeq" id="WP_045456863.1">
    <property type="nucleotide sequence ID" value="NZ_BBLT01000001.1"/>
</dbReference>
<dbReference type="GO" id="GO:0004150">
    <property type="term" value="F:dihydroneopterin aldolase activity"/>
    <property type="evidence" value="ECO:0007669"/>
    <property type="project" value="UniProtKB-UniRule"/>
</dbReference>
<dbReference type="NCBIfam" id="TIGR00525">
    <property type="entry name" value="folB"/>
    <property type="match status" value="1"/>
</dbReference>
<evidence type="ECO:0000256" key="5">
    <source>
        <dbReference type="ARBA" id="ARBA00023239"/>
    </source>
</evidence>
<evidence type="ECO:0000259" key="7">
    <source>
        <dbReference type="SMART" id="SM00905"/>
    </source>
</evidence>
<protein>
    <recommendedName>
        <fullName evidence="6">7,8-dihydroneopterin aldolase</fullName>
        <ecNumber evidence="6">4.1.2.25</ecNumber>
    </recommendedName>
</protein>
<comment type="function">
    <text evidence="6">Catalyzes the conversion of 7,8-dihydroneopterin to 6-hydroxymethyl-7,8-dihydropterin.</text>
</comment>
<dbReference type="STRING" id="153721.MYP_29"/>
<dbReference type="InterPro" id="IPR006156">
    <property type="entry name" value="Dihydroneopterin_aldolase"/>
</dbReference>
<evidence type="ECO:0000256" key="6">
    <source>
        <dbReference type="RuleBase" id="RU362079"/>
    </source>
</evidence>
<dbReference type="Proteomes" id="UP000030185">
    <property type="component" value="Unassembled WGS sequence"/>
</dbReference>
<evidence type="ECO:0000256" key="4">
    <source>
        <dbReference type="ARBA" id="ARBA00022909"/>
    </source>
</evidence>
<comment type="catalytic activity">
    <reaction evidence="1 6">
        <text>7,8-dihydroneopterin = 6-hydroxymethyl-7,8-dihydropterin + glycolaldehyde</text>
        <dbReference type="Rhea" id="RHEA:10540"/>
        <dbReference type="ChEBI" id="CHEBI:17001"/>
        <dbReference type="ChEBI" id="CHEBI:17071"/>
        <dbReference type="ChEBI" id="CHEBI:44841"/>
        <dbReference type="EC" id="4.1.2.25"/>
    </reaction>
</comment>
<dbReference type="UniPathway" id="UPA00077">
    <property type="reaction ID" value="UER00154"/>
</dbReference>
<dbReference type="PANTHER" id="PTHR42844">
    <property type="entry name" value="DIHYDRONEOPTERIN ALDOLASE 1-RELATED"/>
    <property type="match status" value="1"/>
</dbReference>
<dbReference type="EMBL" id="BBLT01000001">
    <property type="protein sequence ID" value="GAL82803.1"/>
    <property type="molecule type" value="Genomic_DNA"/>
</dbReference>
<reference evidence="8 9" key="1">
    <citation type="submission" date="2014-09" db="EMBL/GenBank/DDBJ databases">
        <title>Sporocytophaga myxococcoides PG-01 genome sequencing.</title>
        <authorList>
            <person name="Liu L."/>
            <person name="Gao P.J."/>
            <person name="Chen G.J."/>
            <person name="Wang L.S."/>
        </authorList>
    </citation>
    <scope>NUCLEOTIDE SEQUENCE [LARGE SCALE GENOMIC DNA]</scope>
    <source>
        <strain evidence="8 9">PG-01</strain>
    </source>
</reference>
<evidence type="ECO:0000256" key="1">
    <source>
        <dbReference type="ARBA" id="ARBA00001353"/>
    </source>
</evidence>
<dbReference type="PANTHER" id="PTHR42844:SF1">
    <property type="entry name" value="DIHYDRONEOPTERIN ALDOLASE 1-RELATED"/>
    <property type="match status" value="1"/>
</dbReference>
<keyword evidence="9" id="KW-1185">Reference proteome</keyword>
<dbReference type="Pfam" id="PF02152">
    <property type="entry name" value="FolB"/>
    <property type="match status" value="1"/>
</dbReference>
<evidence type="ECO:0000313" key="8">
    <source>
        <dbReference type="EMBL" id="GAL82803.1"/>
    </source>
</evidence>
<dbReference type="OrthoDB" id="9803748at2"/>
<accession>A0A098L9K9</accession>
<gene>
    <name evidence="8" type="ORF">MYP_29</name>
</gene>
<dbReference type="InterPro" id="IPR043133">
    <property type="entry name" value="GTP-CH-I_C/QueF"/>
</dbReference>
<dbReference type="Gene3D" id="3.30.1130.10">
    <property type="match status" value="1"/>
</dbReference>